<dbReference type="VEuPathDB" id="CryptoDB:Vbra_20517"/>
<evidence type="ECO:0000313" key="3">
    <source>
        <dbReference type="EMBL" id="CEL98101.1"/>
    </source>
</evidence>
<feature type="compositionally biased region" description="Basic and acidic residues" evidence="1">
    <location>
        <begin position="148"/>
        <end position="174"/>
    </location>
</feature>
<feature type="chain" id="PRO_5005187922" evidence="2">
    <location>
        <begin position="30"/>
        <end position="308"/>
    </location>
</feature>
<dbReference type="InParanoid" id="A0A0G4EL19"/>
<evidence type="ECO:0000256" key="2">
    <source>
        <dbReference type="SAM" id="SignalP"/>
    </source>
</evidence>
<dbReference type="EMBL" id="CDMY01000262">
    <property type="protein sequence ID" value="CEL98101.1"/>
    <property type="molecule type" value="Genomic_DNA"/>
</dbReference>
<dbReference type="Proteomes" id="UP000041254">
    <property type="component" value="Unassembled WGS sequence"/>
</dbReference>
<name>A0A0G4EL19_VITBC</name>
<sequence length="308" mass="33696">MPSLSFLPVRSVWKSLVAALFGMAVITLAEDAGPAEGKERQQPVEKEQPAPLPAFRAANVDFNLIDSTFQECRATGECIPCGDMEGEMAYCKGKEDEMKQKQPVECSVAEGDKDPPLLTLRHFYRSCTPAQDPQEVTRLNPVGPLTLRDGRPAEEKAKTKEKPKAAKADSKPENKAPPADTGSMVGVPVPEEQQPPVQQEVPAPEPAEPESPAKEGSNGQPPAAPRPEAKPELRGRAGGKGKKEKEKAADERGKSFEVQPEEVDELPTVVGFELAMLAAILFSHRCIRLQKKKQDRVRYQRLQNIMST</sequence>
<keyword evidence="4" id="KW-1185">Reference proteome</keyword>
<accession>A0A0G4EL19</accession>
<feature type="compositionally biased region" description="Basic and acidic residues" evidence="1">
    <location>
        <begin position="227"/>
        <end position="255"/>
    </location>
</feature>
<feature type="signal peptide" evidence="2">
    <location>
        <begin position="1"/>
        <end position="29"/>
    </location>
</feature>
<reference evidence="3 4" key="1">
    <citation type="submission" date="2014-11" db="EMBL/GenBank/DDBJ databases">
        <authorList>
            <person name="Zhu J."/>
            <person name="Qi W."/>
            <person name="Song R."/>
        </authorList>
    </citation>
    <scope>NUCLEOTIDE SEQUENCE [LARGE SCALE GENOMIC DNA]</scope>
</reference>
<evidence type="ECO:0000313" key="4">
    <source>
        <dbReference type="Proteomes" id="UP000041254"/>
    </source>
</evidence>
<feature type="region of interest" description="Disordered" evidence="1">
    <location>
        <begin position="129"/>
        <end position="260"/>
    </location>
</feature>
<dbReference type="AlphaFoldDB" id="A0A0G4EL19"/>
<protein>
    <submittedName>
        <fullName evidence="3">Uncharacterized protein</fullName>
    </submittedName>
</protein>
<proteinExistence type="predicted"/>
<organism evidence="3 4">
    <name type="scientific">Vitrella brassicaformis (strain CCMP3155)</name>
    <dbReference type="NCBI Taxonomy" id="1169540"/>
    <lineage>
        <taxon>Eukaryota</taxon>
        <taxon>Sar</taxon>
        <taxon>Alveolata</taxon>
        <taxon>Colpodellida</taxon>
        <taxon>Vitrellaceae</taxon>
        <taxon>Vitrella</taxon>
    </lineage>
</organism>
<keyword evidence="2" id="KW-0732">Signal</keyword>
<gene>
    <name evidence="3" type="ORF">Vbra_20517</name>
</gene>
<evidence type="ECO:0000256" key="1">
    <source>
        <dbReference type="SAM" id="MobiDB-lite"/>
    </source>
</evidence>
<feature type="compositionally biased region" description="Low complexity" evidence="1">
    <location>
        <begin position="187"/>
        <end position="202"/>
    </location>
</feature>